<evidence type="ECO:0000313" key="2">
    <source>
        <dbReference type="EMBL" id="KAL1215292.1"/>
    </source>
</evidence>
<feature type="region of interest" description="Disordered" evidence="1">
    <location>
        <begin position="194"/>
        <end position="218"/>
    </location>
</feature>
<dbReference type="InterPro" id="IPR021109">
    <property type="entry name" value="Peptidase_aspartic_dom_sf"/>
</dbReference>
<protein>
    <submittedName>
        <fullName evidence="2">Uncharacterized protein</fullName>
    </submittedName>
</protein>
<evidence type="ECO:0000313" key="3">
    <source>
        <dbReference type="Proteomes" id="UP001558713"/>
    </source>
</evidence>
<evidence type="ECO:0000256" key="1">
    <source>
        <dbReference type="SAM" id="MobiDB-lite"/>
    </source>
</evidence>
<dbReference type="Gene3D" id="2.40.70.10">
    <property type="entry name" value="Acid Proteases"/>
    <property type="match status" value="1"/>
</dbReference>
<comment type="caution">
    <text evidence="2">The sequence shown here is derived from an EMBL/GenBank/DDBJ whole genome shotgun (WGS) entry which is preliminary data.</text>
</comment>
<sequence>MAQQEVLVQEKLEDPCSINNQAFGKSLCDLGASVSIMPLSVAEMFGYHKFLPSMLSLVLADRTVRFPHGLLENVPVRIEKLEIPTDFIIMKIDEEPEDPLILGRPFLASSQTVIDAKTGEIILRASNGLVVRFNTSSRLKSSTFEGQLYSVEEVNDEERFVRNCRLMGYTVNARSHSQGVVQPFVKIAEDGTSNEGIAQVTRPSDSSDHSSDIANHST</sequence>
<proteinExistence type="predicted"/>
<dbReference type="CDD" id="cd00303">
    <property type="entry name" value="retropepsin_like"/>
    <property type="match status" value="1"/>
</dbReference>
<reference evidence="2 3" key="1">
    <citation type="submission" date="2024-04" db="EMBL/GenBank/DDBJ databases">
        <title>Genome assembly C_amara_ONT_v2.</title>
        <authorList>
            <person name="Yant L."/>
            <person name="Moore C."/>
            <person name="Slenker M."/>
        </authorList>
    </citation>
    <scope>NUCLEOTIDE SEQUENCE [LARGE SCALE GENOMIC DNA]</scope>
    <source>
        <tissue evidence="2">Leaf</tissue>
    </source>
</reference>
<dbReference type="Proteomes" id="UP001558713">
    <property type="component" value="Unassembled WGS sequence"/>
</dbReference>
<accession>A0ABD1B8M8</accession>
<dbReference type="AlphaFoldDB" id="A0ABD1B8M8"/>
<feature type="compositionally biased region" description="Polar residues" evidence="1">
    <location>
        <begin position="194"/>
        <end position="204"/>
    </location>
</feature>
<dbReference type="PANTHER" id="PTHR33067">
    <property type="entry name" value="RNA-DIRECTED DNA POLYMERASE-RELATED"/>
    <property type="match status" value="1"/>
</dbReference>
<keyword evidence="3" id="KW-1185">Reference proteome</keyword>
<gene>
    <name evidence="2" type="ORF">V5N11_016085</name>
</gene>
<organism evidence="2 3">
    <name type="scientific">Cardamine amara subsp. amara</name>
    <dbReference type="NCBI Taxonomy" id="228776"/>
    <lineage>
        <taxon>Eukaryota</taxon>
        <taxon>Viridiplantae</taxon>
        <taxon>Streptophyta</taxon>
        <taxon>Embryophyta</taxon>
        <taxon>Tracheophyta</taxon>
        <taxon>Spermatophyta</taxon>
        <taxon>Magnoliopsida</taxon>
        <taxon>eudicotyledons</taxon>
        <taxon>Gunneridae</taxon>
        <taxon>Pentapetalae</taxon>
        <taxon>rosids</taxon>
        <taxon>malvids</taxon>
        <taxon>Brassicales</taxon>
        <taxon>Brassicaceae</taxon>
        <taxon>Cardamineae</taxon>
        <taxon>Cardamine</taxon>
    </lineage>
</organism>
<name>A0ABD1B8M8_CARAN</name>
<dbReference type="EMBL" id="JBANAX010000289">
    <property type="protein sequence ID" value="KAL1215292.1"/>
    <property type="molecule type" value="Genomic_DNA"/>
</dbReference>
<dbReference type="PANTHER" id="PTHR33067:SF31">
    <property type="entry name" value="RNA-DIRECTED DNA POLYMERASE"/>
    <property type="match status" value="1"/>
</dbReference>